<organism evidence="1 2">
    <name type="scientific">Trichinella murrelli</name>
    <dbReference type="NCBI Taxonomy" id="144512"/>
    <lineage>
        <taxon>Eukaryota</taxon>
        <taxon>Metazoa</taxon>
        <taxon>Ecdysozoa</taxon>
        <taxon>Nematoda</taxon>
        <taxon>Enoplea</taxon>
        <taxon>Dorylaimia</taxon>
        <taxon>Trichinellida</taxon>
        <taxon>Trichinellidae</taxon>
        <taxon>Trichinella</taxon>
    </lineage>
</organism>
<name>A0A0V0TG55_9BILA</name>
<dbReference type="Proteomes" id="UP000055048">
    <property type="component" value="Unassembled WGS sequence"/>
</dbReference>
<sequence length="78" mass="8410">MPNSVVAHRFKDALIKGIGNEEKLNKGISKAISNSPCTESKVKASKTMLGHAQFSTVSCRYLQLTPRITYSIGEGKAA</sequence>
<keyword evidence="2" id="KW-1185">Reference proteome</keyword>
<evidence type="ECO:0000313" key="2">
    <source>
        <dbReference type="Proteomes" id="UP000055048"/>
    </source>
</evidence>
<protein>
    <submittedName>
        <fullName evidence="1">Uncharacterized protein</fullName>
    </submittedName>
</protein>
<comment type="caution">
    <text evidence="1">The sequence shown here is derived from an EMBL/GenBank/DDBJ whole genome shotgun (WGS) entry which is preliminary data.</text>
</comment>
<evidence type="ECO:0000313" key="1">
    <source>
        <dbReference type="EMBL" id="KRX37993.1"/>
    </source>
</evidence>
<dbReference type="EMBL" id="JYDJ01000285">
    <property type="protein sequence ID" value="KRX37993.1"/>
    <property type="molecule type" value="Genomic_DNA"/>
</dbReference>
<reference evidence="1 2" key="1">
    <citation type="submission" date="2015-01" db="EMBL/GenBank/DDBJ databases">
        <title>Evolution of Trichinella species and genotypes.</title>
        <authorList>
            <person name="Korhonen P.K."/>
            <person name="Edoardo P."/>
            <person name="Giuseppe L.R."/>
            <person name="Gasser R.B."/>
        </authorList>
    </citation>
    <scope>NUCLEOTIDE SEQUENCE [LARGE SCALE GENOMIC DNA]</scope>
    <source>
        <strain evidence="1">ISS417</strain>
    </source>
</reference>
<dbReference type="OrthoDB" id="10278869at2759"/>
<dbReference type="AlphaFoldDB" id="A0A0V0TG55"/>
<gene>
    <name evidence="1" type="ORF">T05_10457</name>
</gene>
<proteinExistence type="predicted"/>
<accession>A0A0V0TG55</accession>